<accession>A0ABR0KTN3</accession>
<dbReference type="PANTHER" id="PTHR13393:SF0">
    <property type="entry name" value="RNA N6-ADENOSINE-METHYLTRANSFERASE METTL16"/>
    <property type="match status" value="1"/>
</dbReference>
<feature type="non-terminal residue" evidence="3">
    <location>
        <position position="71"/>
    </location>
</feature>
<comment type="caution">
    <text evidence="3">The sequence shown here is derived from an EMBL/GenBank/DDBJ whole genome shotgun (WGS) entry which is preliminary data.</text>
</comment>
<keyword evidence="1" id="KW-0489">Methyltransferase</keyword>
<dbReference type="PANTHER" id="PTHR13393">
    <property type="entry name" value="SAM-DEPENDENT METHYLTRANSFERASE"/>
    <property type="match status" value="1"/>
</dbReference>
<evidence type="ECO:0000256" key="2">
    <source>
        <dbReference type="ARBA" id="ARBA00022679"/>
    </source>
</evidence>
<evidence type="ECO:0000313" key="4">
    <source>
        <dbReference type="Proteomes" id="UP001357485"/>
    </source>
</evidence>
<sequence length="71" mass="8079">MAHPRRHPTYDDDVDFAALALHDADFANFLDKKSGKLDFQDPKAVQQLTKSLLKRDFGLTIQLPDDRLCPP</sequence>
<evidence type="ECO:0000256" key="1">
    <source>
        <dbReference type="ARBA" id="ARBA00022603"/>
    </source>
</evidence>
<reference evidence="3 4" key="1">
    <citation type="submission" date="2023-08" db="EMBL/GenBank/DDBJ databases">
        <title>Black Yeasts Isolated from many extreme environments.</title>
        <authorList>
            <person name="Coleine C."/>
            <person name="Stajich J.E."/>
            <person name="Selbmann L."/>
        </authorList>
    </citation>
    <scope>NUCLEOTIDE SEQUENCE [LARGE SCALE GENOMIC DNA]</scope>
    <source>
        <strain evidence="3 4">CCFEE 536</strain>
    </source>
</reference>
<dbReference type="Gene3D" id="3.40.50.150">
    <property type="entry name" value="Vaccinia Virus protein VP39"/>
    <property type="match status" value="1"/>
</dbReference>
<protein>
    <submittedName>
        <fullName evidence="3">Uncharacterized protein</fullName>
    </submittedName>
</protein>
<keyword evidence="4" id="KW-1185">Reference proteome</keyword>
<proteinExistence type="predicted"/>
<evidence type="ECO:0000313" key="3">
    <source>
        <dbReference type="EMBL" id="KAK5129926.1"/>
    </source>
</evidence>
<dbReference type="InterPro" id="IPR029063">
    <property type="entry name" value="SAM-dependent_MTases_sf"/>
</dbReference>
<keyword evidence="2" id="KW-0808">Transferase</keyword>
<dbReference type="Proteomes" id="UP001357485">
    <property type="component" value="Unassembled WGS sequence"/>
</dbReference>
<dbReference type="EMBL" id="JAVRRA010024737">
    <property type="protein sequence ID" value="KAK5129926.1"/>
    <property type="molecule type" value="Genomic_DNA"/>
</dbReference>
<gene>
    <name evidence="3" type="ORF">LTR16_001865</name>
</gene>
<name>A0ABR0KTN3_9PEZI</name>
<organism evidence="3 4">
    <name type="scientific">Cryomyces antarcticus</name>
    <dbReference type="NCBI Taxonomy" id="329879"/>
    <lineage>
        <taxon>Eukaryota</taxon>
        <taxon>Fungi</taxon>
        <taxon>Dikarya</taxon>
        <taxon>Ascomycota</taxon>
        <taxon>Pezizomycotina</taxon>
        <taxon>Dothideomycetes</taxon>
        <taxon>Dothideomycetes incertae sedis</taxon>
        <taxon>Cryomyces</taxon>
    </lineage>
</organism>
<dbReference type="InterPro" id="IPR010286">
    <property type="entry name" value="METTL16/RlmF"/>
</dbReference>
<dbReference type="Pfam" id="PF05971">
    <property type="entry name" value="Methyltransf_10"/>
    <property type="match status" value="1"/>
</dbReference>